<proteinExistence type="predicted"/>
<evidence type="ECO:0000313" key="1">
    <source>
        <dbReference type="EMBL" id="MEQ2509045.1"/>
    </source>
</evidence>
<keyword evidence="2" id="KW-1185">Reference proteome</keyword>
<protein>
    <recommendedName>
        <fullName evidence="3">DUF2971 domain-containing protein</fullName>
    </recommendedName>
</protein>
<reference evidence="1 2" key="1">
    <citation type="submission" date="2024-04" db="EMBL/GenBank/DDBJ databases">
        <title>Human intestinal bacterial collection.</title>
        <authorList>
            <person name="Pauvert C."/>
            <person name="Hitch T.C.A."/>
            <person name="Clavel T."/>
        </authorList>
    </citation>
    <scope>NUCLEOTIDE SEQUENCE [LARGE SCALE GENOMIC DNA]</scope>
    <source>
        <strain evidence="1 2">CLA-AA-H174</strain>
    </source>
</reference>
<accession>A0ABV1G0V4</accession>
<dbReference type="EMBL" id="JBBNGE010000051">
    <property type="protein sequence ID" value="MEQ2509045.1"/>
    <property type="molecule type" value="Genomic_DNA"/>
</dbReference>
<dbReference type="Proteomes" id="UP001465717">
    <property type="component" value="Unassembled WGS sequence"/>
</dbReference>
<evidence type="ECO:0000313" key="2">
    <source>
        <dbReference type="Proteomes" id="UP001465717"/>
    </source>
</evidence>
<name>A0ABV1G0V4_9BACT</name>
<gene>
    <name evidence="1" type="ORF">AAAT87_12325</name>
</gene>
<evidence type="ECO:0008006" key="3">
    <source>
        <dbReference type="Google" id="ProtNLM"/>
    </source>
</evidence>
<sequence>MPELLYKYRSLENLERFLDIIIDKKLYGALYNEMNDPMEGYFQYSPRVDKSTVSNILNGKGKRYICSLSRKPNIGLMWTHYADENQGCCLEVEVTSKSWERLDIDYSEQIPVLTDNMTVQDVLKVKAKMWEYEQEVRYLSRQYSPKANRPKLSVRINKIIFGYKVKNNQYNHLKKVVLALNSKIKIEKMKKDELDYGFKWHK</sequence>
<organism evidence="1 2">
    <name type="scientific">Segatella sinensis</name>
    <dbReference type="NCBI Taxonomy" id="3085167"/>
    <lineage>
        <taxon>Bacteria</taxon>
        <taxon>Pseudomonadati</taxon>
        <taxon>Bacteroidota</taxon>
        <taxon>Bacteroidia</taxon>
        <taxon>Bacteroidales</taxon>
        <taxon>Prevotellaceae</taxon>
        <taxon>Segatella</taxon>
    </lineage>
</organism>
<comment type="caution">
    <text evidence="1">The sequence shown here is derived from an EMBL/GenBank/DDBJ whole genome shotgun (WGS) entry which is preliminary data.</text>
</comment>
<dbReference type="RefSeq" id="WP_349226564.1">
    <property type="nucleotide sequence ID" value="NZ_JBBNFG020000029.1"/>
</dbReference>